<proteinExistence type="inferred from homology"/>
<feature type="domain" description="PCI" evidence="3">
    <location>
        <begin position="268"/>
        <end position="445"/>
    </location>
</feature>
<dbReference type="PANTHER" id="PTHR10855:SF1">
    <property type="entry name" value="26S PROTEASOME NON-ATPASE REGULATORY SUBUNIT 12"/>
    <property type="match status" value="1"/>
</dbReference>
<dbReference type="InterPro" id="IPR040896">
    <property type="entry name" value="RPN5_C"/>
</dbReference>
<dbReference type="OMA" id="AENEMFK"/>
<dbReference type="SUPFAM" id="SSF46785">
    <property type="entry name" value="Winged helix' DNA-binding domain"/>
    <property type="match status" value="1"/>
</dbReference>
<dbReference type="STRING" id="6832.A0A553P7P0"/>
<dbReference type="Pfam" id="PF01399">
    <property type="entry name" value="PCI"/>
    <property type="match status" value="1"/>
</dbReference>
<dbReference type="InterPro" id="IPR000717">
    <property type="entry name" value="PCI_dom"/>
</dbReference>
<gene>
    <name evidence="4" type="ORF">TCAL_11682</name>
</gene>
<protein>
    <recommendedName>
        <fullName evidence="3">PCI domain-containing protein</fullName>
    </recommendedName>
</protein>
<dbReference type="Proteomes" id="UP000318571">
    <property type="component" value="Chromosome 3"/>
</dbReference>
<dbReference type="InterPro" id="IPR036390">
    <property type="entry name" value="WH_DNA-bd_sf"/>
</dbReference>
<name>A0A553P7P0_TIGCA</name>
<dbReference type="Gene3D" id="1.10.10.10">
    <property type="entry name" value="Winged helix-like DNA-binding domain superfamily/Winged helix DNA-binding domain"/>
    <property type="match status" value="1"/>
</dbReference>
<dbReference type="PANTHER" id="PTHR10855">
    <property type="entry name" value="26S PROTEASOME NON-ATPASE REGULATORY SUBUNIT 12/COP9 SIGNALOSOME COMPLEX SUBUNIT 4"/>
    <property type="match status" value="1"/>
</dbReference>
<keyword evidence="5" id="KW-1185">Reference proteome</keyword>
<evidence type="ECO:0000313" key="5">
    <source>
        <dbReference type="Proteomes" id="UP000318571"/>
    </source>
</evidence>
<dbReference type="InterPro" id="IPR054559">
    <property type="entry name" value="PSMD12-CSN4-like_N"/>
</dbReference>
<sequence length="487" mass="55926">MPVAAENNKKKKGGLTDAAEIEAKINEIMIEGPGGPAQKMEVDYSETTAQQIPKAQALAAQGQLQAGLDLLLGLEKQTRTGADMHSTAKILVAIVQMCHEAQQWDLLNEHLILLSKKRSQLKAAVTKMVQACTVWIQEGTLPNPTVELKLIETLRTITAGKIYVETERARLTHRLSQMQEKDGDVAAAAKTMQELQVETYGSMERHEKVELILEQMRLCLATQDYIRTQIISKKISTRFFEDPKNQALKLKYYEYMIELNQHEGTYLDICRFYRHIFDTPCIQEDETKRMNIVRTMCLYVILSPYDNEQSDLIHRIKQEKALEDIPTYITLLEEFITTELIEDAKFCQIYEHLIKQKKNPSAPAVFDGSEQGNKRWGDLKKRIVEHNIRIVSMYYTRIHLKRLSELLALSEHETEDFLNAMVVKGSVVAKIDRLEGIINFFAQKNPNDMLNEWSHNISELMEKVQKTTHLINKEEMVHKHMAGKADD</sequence>
<comment type="similarity">
    <text evidence="1">Belongs to the proteasome subunit p55 family.</text>
</comment>
<dbReference type="InterPro" id="IPR040134">
    <property type="entry name" value="PSMD12/CSN4"/>
</dbReference>
<evidence type="ECO:0000256" key="2">
    <source>
        <dbReference type="ARBA" id="ARBA00022942"/>
    </source>
</evidence>
<dbReference type="GO" id="GO:0005737">
    <property type="term" value="C:cytoplasm"/>
    <property type="evidence" value="ECO:0007669"/>
    <property type="project" value="TreeGrafter"/>
</dbReference>
<dbReference type="OrthoDB" id="268763at2759"/>
<comment type="caution">
    <text evidence="4">The sequence shown here is derived from an EMBL/GenBank/DDBJ whole genome shotgun (WGS) entry which is preliminary data.</text>
</comment>
<dbReference type="GO" id="GO:0005634">
    <property type="term" value="C:nucleus"/>
    <property type="evidence" value="ECO:0007669"/>
    <property type="project" value="UniProtKB-ARBA"/>
</dbReference>
<organism evidence="4 5">
    <name type="scientific">Tigriopus californicus</name>
    <name type="common">Marine copepod</name>
    <dbReference type="NCBI Taxonomy" id="6832"/>
    <lineage>
        <taxon>Eukaryota</taxon>
        <taxon>Metazoa</taxon>
        <taxon>Ecdysozoa</taxon>
        <taxon>Arthropoda</taxon>
        <taxon>Crustacea</taxon>
        <taxon>Multicrustacea</taxon>
        <taxon>Hexanauplia</taxon>
        <taxon>Copepoda</taxon>
        <taxon>Harpacticoida</taxon>
        <taxon>Harpacticidae</taxon>
        <taxon>Tigriopus</taxon>
    </lineage>
</organism>
<dbReference type="AlphaFoldDB" id="A0A553P7P0"/>
<reference evidence="4 5" key="1">
    <citation type="journal article" date="2018" name="Nat. Ecol. Evol.">
        <title>Genomic signatures of mitonuclear coevolution across populations of Tigriopus californicus.</title>
        <authorList>
            <person name="Barreto F.S."/>
            <person name="Watson E.T."/>
            <person name="Lima T.G."/>
            <person name="Willett C.S."/>
            <person name="Edmands S."/>
            <person name="Li W."/>
            <person name="Burton R.S."/>
        </authorList>
    </citation>
    <scope>NUCLEOTIDE SEQUENCE [LARGE SCALE GENOMIC DNA]</scope>
    <source>
        <strain evidence="4 5">San Diego</strain>
    </source>
</reference>
<evidence type="ECO:0000256" key="1">
    <source>
        <dbReference type="ARBA" id="ARBA00006397"/>
    </source>
</evidence>
<evidence type="ECO:0000313" key="4">
    <source>
        <dbReference type="EMBL" id="TRY73689.1"/>
    </source>
</evidence>
<dbReference type="InterPro" id="IPR036388">
    <property type="entry name" value="WH-like_DNA-bd_sf"/>
</dbReference>
<keyword evidence="2" id="KW-0647">Proteasome</keyword>
<dbReference type="Pfam" id="PF18098">
    <property type="entry name" value="RPN5_C"/>
    <property type="match status" value="1"/>
</dbReference>
<dbReference type="FunFam" id="1.10.10.10:FF:000070">
    <property type="entry name" value="26S proteasome non-ATPase regulatory subunit 12"/>
    <property type="match status" value="1"/>
</dbReference>
<dbReference type="Pfam" id="PF22241">
    <property type="entry name" value="PSMD12-CSN4_N"/>
    <property type="match status" value="1"/>
</dbReference>
<dbReference type="GO" id="GO:0008541">
    <property type="term" value="C:proteasome regulatory particle, lid subcomplex"/>
    <property type="evidence" value="ECO:0007669"/>
    <property type="project" value="TreeGrafter"/>
</dbReference>
<dbReference type="PROSITE" id="PS50250">
    <property type="entry name" value="PCI"/>
    <property type="match status" value="1"/>
</dbReference>
<dbReference type="SMART" id="SM00088">
    <property type="entry name" value="PINT"/>
    <property type="match status" value="1"/>
</dbReference>
<accession>A0A553P7P0</accession>
<dbReference type="EMBL" id="VCGU01000007">
    <property type="protein sequence ID" value="TRY73689.1"/>
    <property type="molecule type" value="Genomic_DNA"/>
</dbReference>
<evidence type="ECO:0000259" key="3">
    <source>
        <dbReference type="PROSITE" id="PS50250"/>
    </source>
</evidence>